<dbReference type="STRING" id="4615.A0A199V4W1"/>
<accession>A0A199V4W1</accession>
<organism evidence="2 3">
    <name type="scientific">Ananas comosus</name>
    <name type="common">Pineapple</name>
    <name type="synonym">Ananas ananas</name>
    <dbReference type="NCBI Taxonomy" id="4615"/>
    <lineage>
        <taxon>Eukaryota</taxon>
        <taxon>Viridiplantae</taxon>
        <taxon>Streptophyta</taxon>
        <taxon>Embryophyta</taxon>
        <taxon>Tracheophyta</taxon>
        <taxon>Spermatophyta</taxon>
        <taxon>Magnoliopsida</taxon>
        <taxon>Liliopsida</taxon>
        <taxon>Poales</taxon>
        <taxon>Bromeliaceae</taxon>
        <taxon>Bromelioideae</taxon>
        <taxon>Ananas</taxon>
    </lineage>
</organism>
<gene>
    <name evidence="2" type="ORF">ACMD2_21489</name>
</gene>
<dbReference type="EMBL" id="LSRQ01003224">
    <property type="protein sequence ID" value="OAY72127.1"/>
    <property type="molecule type" value="Genomic_DNA"/>
</dbReference>
<evidence type="ECO:0000256" key="1">
    <source>
        <dbReference type="SAM" id="MobiDB-lite"/>
    </source>
</evidence>
<feature type="region of interest" description="Disordered" evidence="1">
    <location>
        <begin position="172"/>
        <end position="201"/>
    </location>
</feature>
<comment type="caution">
    <text evidence="2">The sequence shown here is derived from an EMBL/GenBank/DDBJ whole genome shotgun (WGS) entry which is preliminary data.</text>
</comment>
<dbReference type="PANTHER" id="PTHR33735:SF2">
    <property type="entry name" value="OS09G0468900 PROTEIN"/>
    <property type="match status" value="1"/>
</dbReference>
<sequence length="201" mass="21788">MESTCVAVPDPIKGDAKGTDSSSTICDQEKGQDESEWVILDKNSDFGPVLSNSRNFTSSNIPSWARWMLGSIIFLAIPLYKKIRTAEDEVETTAESVIVVVEKVAEVTEKVAADIANGLPGDGKVKTAALKIEDIAEQVDKDADKAEAFIRKADEIEGEVDALMEPIIEEGEVIEKEIEENKEADPTTDQSKATSGANDQK</sequence>
<protein>
    <submittedName>
        <fullName evidence="2">Uncharacterized protein</fullName>
    </submittedName>
</protein>
<proteinExistence type="predicted"/>
<feature type="compositionally biased region" description="Polar residues" evidence="1">
    <location>
        <begin position="187"/>
        <end position="201"/>
    </location>
</feature>
<dbReference type="PANTHER" id="PTHR33735">
    <property type="entry name" value="EXPRESSED PROTEIN"/>
    <property type="match status" value="1"/>
</dbReference>
<evidence type="ECO:0000313" key="3">
    <source>
        <dbReference type="Proteomes" id="UP000092600"/>
    </source>
</evidence>
<feature type="compositionally biased region" description="Basic and acidic residues" evidence="1">
    <location>
        <begin position="173"/>
        <end position="185"/>
    </location>
</feature>
<dbReference type="AlphaFoldDB" id="A0A199V4W1"/>
<reference evidence="2 3" key="1">
    <citation type="journal article" date="2016" name="DNA Res.">
        <title>The draft genome of MD-2 pineapple using hybrid error correction of long reads.</title>
        <authorList>
            <person name="Redwan R.M."/>
            <person name="Saidin A."/>
            <person name="Kumar S.V."/>
        </authorList>
    </citation>
    <scope>NUCLEOTIDE SEQUENCE [LARGE SCALE GENOMIC DNA]</scope>
    <source>
        <strain evidence="3">cv. MD2</strain>
        <tissue evidence="2">Leaf</tissue>
    </source>
</reference>
<evidence type="ECO:0000313" key="2">
    <source>
        <dbReference type="EMBL" id="OAY72127.1"/>
    </source>
</evidence>
<name>A0A199V4W1_ANACO</name>
<dbReference type="Proteomes" id="UP000092600">
    <property type="component" value="Unassembled WGS sequence"/>
</dbReference>
<feature type="region of interest" description="Disordered" evidence="1">
    <location>
        <begin position="1"/>
        <end position="28"/>
    </location>
</feature>